<name>A0A0C3B4F1_SERVB</name>
<evidence type="ECO:0000313" key="1">
    <source>
        <dbReference type="EMBL" id="KIM26366.1"/>
    </source>
</evidence>
<reference evidence="2" key="2">
    <citation type="submission" date="2015-01" db="EMBL/GenBank/DDBJ databases">
        <title>Evolutionary Origins and Diversification of the Mycorrhizal Mutualists.</title>
        <authorList>
            <consortium name="DOE Joint Genome Institute"/>
            <consortium name="Mycorrhizal Genomics Consortium"/>
            <person name="Kohler A."/>
            <person name="Kuo A."/>
            <person name="Nagy L.G."/>
            <person name="Floudas D."/>
            <person name="Copeland A."/>
            <person name="Barry K.W."/>
            <person name="Cichocki N."/>
            <person name="Veneault-Fourrey C."/>
            <person name="LaButti K."/>
            <person name="Lindquist E.A."/>
            <person name="Lipzen A."/>
            <person name="Lundell T."/>
            <person name="Morin E."/>
            <person name="Murat C."/>
            <person name="Riley R."/>
            <person name="Ohm R."/>
            <person name="Sun H."/>
            <person name="Tunlid A."/>
            <person name="Henrissat B."/>
            <person name="Grigoriev I.V."/>
            <person name="Hibbett D.S."/>
            <person name="Martin F."/>
        </authorList>
    </citation>
    <scope>NUCLEOTIDE SEQUENCE [LARGE SCALE GENOMIC DNA]</scope>
    <source>
        <strain evidence="2">MAFF 305830</strain>
    </source>
</reference>
<evidence type="ECO:0000313" key="2">
    <source>
        <dbReference type="Proteomes" id="UP000054097"/>
    </source>
</evidence>
<gene>
    <name evidence="1" type="ORF">M408DRAFT_196109</name>
</gene>
<dbReference type="EMBL" id="KN824307">
    <property type="protein sequence ID" value="KIM26366.1"/>
    <property type="molecule type" value="Genomic_DNA"/>
</dbReference>
<sequence>MNLYEDQFVEVKWGDMIQAEPLAAYAKSLQEVDGSVRRGGAAAGVSDVRARGTSSLHYLL</sequence>
<organism evidence="1 2">
    <name type="scientific">Serendipita vermifera MAFF 305830</name>
    <dbReference type="NCBI Taxonomy" id="933852"/>
    <lineage>
        <taxon>Eukaryota</taxon>
        <taxon>Fungi</taxon>
        <taxon>Dikarya</taxon>
        <taxon>Basidiomycota</taxon>
        <taxon>Agaricomycotina</taxon>
        <taxon>Agaricomycetes</taxon>
        <taxon>Sebacinales</taxon>
        <taxon>Serendipitaceae</taxon>
        <taxon>Serendipita</taxon>
    </lineage>
</organism>
<accession>A0A0C3B4F1</accession>
<dbReference type="HOGENOM" id="CLU_2943266_0_0_1"/>
<proteinExistence type="predicted"/>
<protein>
    <submittedName>
        <fullName evidence="1">Uncharacterized protein</fullName>
    </submittedName>
</protein>
<dbReference type="Proteomes" id="UP000054097">
    <property type="component" value="Unassembled WGS sequence"/>
</dbReference>
<dbReference type="AlphaFoldDB" id="A0A0C3B4F1"/>
<reference evidence="1 2" key="1">
    <citation type="submission" date="2014-04" db="EMBL/GenBank/DDBJ databases">
        <authorList>
            <consortium name="DOE Joint Genome Institute"/>
            <person name="Kuo A."/>
            <person name="Zuccaro A."/>
            <person name="Kohler A."/>
            <person name="Nagy L.G."/>
            <person name="Floudas D."/>
            <person name="Copeland A."/>
            <person name="Barry K.W."/>
            <person name="Cichocki N."/>
            <person name="Veneault-Fourrey C."/>
            <person name="LaButti K."/>
            <person name="Lindquist E.A."/>
            <person name="Lipzen A."/>
            <person name="Lundell T."/>
            <person name="Morin E."/>
            <person name="Murat C."/>
            <person name="Sun H."/>
            <person name="Tunlid A."/>
            <person name="Henrissat B."/>
            <person name="Grigoriev I.V."/>
            <person name="Hibbett D.S."/>
            <person name="Martin F."/>
            <person name="Nordberg H.P."/>
            <person name="Cantor M.N."/>
            <person name="Hua S.X."/>
        </authorList>
    </citation>
    <scope>NUCLEOTIDE SEQUENCE [LARGE SCALE GENOMIC DNA]</scope>
    <source>
        <strain evidence="1 2">MAFF 305830</strain>
    </source>
</reference>
<keyword evidence="2" id="KW-1185">Reference proteome</keyword>